<organism evidence="2 3">
    <name type="scientific">Novipirellula galeiformis</name>
    <dbReference type="NCBI Taxonomy" id="2528004"/>
    <lineage>
        <taxon>Bacteria</taxon>
        <taxon>Pseudomonadati</taxon>
        <taxon>Planctomycetota</taxon>
        <taxon>Planctomycetia</taxon>
        <taxon>Pirellulales</taxon>
        <taxon>Pirellulaceae</taxon>
        <taxon>Novipirellula</taxon>
    </lineage>
</organism>
<sequence>MPPSIRPSSTRPRRRLPQISLAVMMLMMIIFAMIFAGGFYAMRVPAVKADLDALFGGGTMTDGDRSAGHLAHIVFILFTLTSPLLLAGGLSMGLSAWRWLQRQT</sequence>
<accession>A0A5C6CII6</accession>
<evidence type="ECO:0000313" key="3">
    <source>
        <dbReference type="Proteomes" id="UP000316304"/>
    </source>
</evidence>
<dbReference type="EMBL" id="SJPT01000004">
    <property type="protein sequence ID" value="TWU23171.1"/>
    <property type="molecule type" value="Genomic_DNA"/>
</dbReference>
<dbReference type="OrthoDB" id="292251at2"/>
<feature type="transmembrane region" description="Helical" evidence="1">
    <location>
        <begin position="70"/>
        <end position="97"/>
    </location>
</feature>
<feature type="transmembrane region" description="Helical" evidence="1">
    <location>
        <begin position="21"/>
        <end position="42"/>
    </location>
</feature>
<dbReference type="Proteomes" id="UP000316304">
    <property type="component" value="Unassembled WGS sequence"/>
</dbReference>
<evidence type="ECO:0000313" key="2">
    <source>
        <dbReference type="EMBL" id="TWU23171.1"/>
    </source>
</evidence>
<reference evidence="2 3" key="1">
    <citation type="submission" date="2019-02" db="EMBL/GenBank/DDBJ databases">
        <title>Deep-cultivation of Planctomycetes and their phenomic and genomic characterization uncovers novel biology.</title>
        <authorList>
            <person name="Wiegand S."/>
            <person name="Jogler M."/>
            <person name="Boedeker C."/>
            <person name="Pinto D."/>
            <person name="Vollmers J."/>
            <person name="Rivas-Marin E."/>
            <person name="Kohn T."/>
            <person name="Peeters S.H."/>
            <person name="Heuer A."/>
            <person name="Rast P."/>
            <person name="Oberbeckmann S."/>
            <person name="Bunk B."/>
            <person name="Jeske O."/>
            <person name="Meyerdierks A."/>
            <person name="Storesund J.E."/>
            <person name="Kallscheuer N."/>
            <person name="Luecker S."/>
            <person name="Lage O.M."/>
            <person name="Pohl T."/>
            <person name="Merkel B.J."/>
            <person name="Hornburger P."/>
            <person name="Mueller R.-W."/>
            <person name="Bruemmer F."/>
            <person name="Labrenz M."/>
            <person name="Spormann A.M."/>
            <person name="Op Den Camp H."/>
            <person name="Overmann J."/>
            <person name="Amann R."/>
            <person name="Jetten M.S.M."/>
            <person name="Mascher T."/>
            <person name="Medema M.H."/>
            <person name="Devos D.P."/>
            <person name="Kaster A.-K."/>
            <person name="Ovreas L."/>
            <person name="Rohde M."/>
            <person name="Galperin M.Y."/>
            <person name="Jogler C."/>
        </authorList>
    </citation>
    <scope>NUCLEOTIDE SEQUENCE [LARGE SCALE GENOMIC DNA]</scope>
    <source>
        <strain evidence="2 3">Pla52o</strain>
    </source>
</reference>
<keyword evidence="3" id="KW-1185">Reference proteome</keyword>
<keyword evidence="1" id="KW-0472">Membrane</keyword>
<evidence type="ECO:0000256" key="1">
    <source>
        <dbReference type="SAM" id="Phobius"/>
    </source>
</evidence>
<keyword evidence="1" id="KW-1133">Transmembrane helix</keyword>
<gene>
    <name evidence="2" type="ORF">Pla52o_27060</name>
</gene>
<proteinExistence type="predicted"/>
<dbReference type="RefSeq" id="WP_146594935.1">
    <property type="nucleotide sequence ID" value="NZ_SJPT01000004.1"/>
</dbReference>
<keyword evidence="1" id="KW-0812">Transmembrane</keyword>
<protein>
    <submittedName>
        <fullName evidence="2">Uncharacterized protein</fullName>
    </submittedName>
</protein>
<name>A0A5C6CII6_9BACT</name>
<dbReference type="AlphaFoldDB" id="A0A5C6CII6"/>
<comment type="caution">
    <text evidence="2">The sequence shown here is derived from an EMBL/GenBank/DDBJ whole genome shotgun (WGS) entry which is preliminary data.</text>
</comment>